<dbReference type="Gene3D" id="3.30.360.10">
    <property type="entry name" value="Dihydrodipicolinate Reductase, domain 2"/>
    <property type="match status" value="1"/>
</dbReference>
<comment type="caution">
    <text evidence="1">The sequence shown here is derived from an EMBL/GenBank/DDBJ whole genome shotgun (WGS) entry which is preliminary data.</text>
</comment>
<organism evidence="1">
    <name type="scientific">marine sediment metagenome</name>
    <dbReference type="NCBI Taxonomy" id="412755"/>
    <lineage>
        <taxon>unclassified sequences</taxon>
        <taxon>metagenomes</taxon>
        <taxon>ecological metagenomes</taxon>
    </lineage>
</organism>
<sequence length="122" mass="13533">MISEASSRGGVYRESWVDQAKWDKWAKKGYLKKDGGKGQSAGSSAVVDVRDTVPAAKYDLPVTMDKPFHQPHLENFFDAIRNKTGLNCPAEIGYETAVTVLKVNEAVQAGRKLDFKPDEFKV</sequence>
<evidence type="ECO:0000313" key="1">
    <source>
        <dbReference type="EMBL" id="GAF90156.1"/>
    </source>
</evidence>
<protein>
    <recommendedName>
        <fullName evidence="2">Gfo/Idh/MocA-like oxidoreductase C-terminal domain-containing protein</fullName>
    </recommendedName>
</protein>
<dbReference type="AlphaFoldDB" id="X0TSH6"/>
<proteinExistence type="predicted"/>
<dbReference type="EMBL" id="BARS01018047">
    <property type="protein sequence ID" value="GAF90156.1"/>
    <property type="molecule type" value="Genomic_DNA"/>
</dbReference>
<name>X0TSH6_9ZZZZ</name>
<reference evidence="1" key="1">
    <citation type="journal article" date="2014" name="Front. Microbiol.">
        <title>High frequency of phylogenetically diverse reductive dehalogenase-homologous genes in deep subseafloor sedimentary metagenomes.</title>
        <authorList>
            <person name="Kawai M."/>
            <person name="Futagami T."/>
            <person name="Toyoda A."/>
            <person name="Takaki Y."/>
            <person name="Nishi S."/>
            <person name="Hori S."/>
            <person name="Arai W."/>
            <person name="Tsubouchi T."/>
            <person name="Morono Y."/>
            <person name="Uchiyama I."/>
            <person name="Ito T."/>
            <person name="Fujiyama A."/>
            <person name="Inagaki F."/>
            <person name="Takami H."/>
        </authorList>
    </citation>
    <scope>NUCLEOTIDE SEQUENCE</scope>
    <source>
        <strain evidence="1">Expedition CK06-06</strain>
    </source>
</reference>
<evidence type="ECO:0008006" key="2">
    <source>
        <dbReference type="Google" id="ProtNLM"/>
    </source>
</evidence>
<accession>X0TSH6</accession>
<gene>
    <name evidence="1" type="ORF">S01H1_29438</name>
</gene>